<dbReference type="Proteomes" id="UP000789901">
    <property type="component" value="Unassembled WGS sequence"/>
</dbReference>
<comment type="caution">
    <text evidence="13">The sequence shown here is derived from an EMBL/GenBank/DDBJ whole genome shotgun (WGS) entry which is preliminary data.</text>
</comment>
<feature type="compositionally biased region" description="Polar residues" evidence="9">
    <location>
        <begin position="143"/>
        <end position="155"/>
    </location>
</feature>
<evidence type="ECO:0000259" key="11">
    <source>
        <dbReference type="PROSITE" id="PS50010"/>
    </source>
</evidence>
<dbReference type="Gene3D" id="1.20.900.10">
    <property type="entry name" value="Dbl homology (DH) domain"/>
    <property type="match status" value="1"/>
</dbReference>
<dbReference type="InterPro" id="IPR051092">
    <property type="entry name" value="FYVE_RhoGEF_PH"/>
</dbReference>
<keyword evidence="6" id="KW-0862">Zinc</keyword>
<keyword evidence="4" id="KW-0479">Metal-binding</keyword>
<evidence type="ECO:0000256" key="8">
    <source>
        <dbReference type="PROSITE-ProRule" id="PRU00091"/>
    </source>
</evidence>
<dbReference type="Pfam" id="PF01363">
    <property type="entry name" value="FYVE"/>
    <property type="match status" value="1"/>
</dbReference>
<dbReference type="SUPFAM" id="SSF50729">
    <property type="entry name" value="PH domain-like"/>
    <property type="match status" value="1"/>
</dbReference>
<feature type="domain" description="FYVE-type" evidence="12">
    <location>
        <begin position="515"/>
        <end position="568"/>
    </location>
</feature>
<evidence type="ECO:0000256" key="4">
    <source>
        <dbReference type="ARBA" id="ARBA00022723"/>
    </source>
</evidence>
<dbReference type="InterPro" id="IPR001849">
    <property type="entry name" value="PH_domain"/>
</dbReference>
<dbReference type="InterPro" id="IPR013083">
    <property type="entry name" value="Znf_RING/FYVE/PHD"/>
</dbReference>
<evidence type="ECO:0000256" key="7">
    <source>
        <dbReference type="ARBA" id="ARBA00023212"/>
    </source>
</evidence>
<evidence type="ECO:0000259" key="10">
    <source>
        <dbReference type="PROSITE" id="PS50003"/>
    </source>
</evidence>
<dbReference type="Gene3D" id="2.30.29.30">
    <property type="entry name" value="Pleckstrin-homology domain (PH domain)/Phosphotyrosine-binding domain (PTB)"/>
    <property type="match status" value="1"/>
</dbReference>
<dbReference type="InterPro" id="IPR000219">
    <property type="entry name" value="DH_dom"/>
</dbReference>
<gene>
    <name evidence="13" type="ORF">GMARGA_LOCUS10711</name>
</gene>
<protein>
    <submittedName>
        <fullName evidence="13">18311_t:CDS:1</fullName>
    </submittedName>
</protein>
<evidence type="ECO:0000256" key="3">
    <source>
        <dbReference type="ARBA" id="ARBA00022658"/>
    </source>
</evidence>
<accession>A0ABN7UUH5</accession>
<dbReference type="InterPro" id="IPR035899">
    <property type="entry name" value="DBL_dom_sf"/>
</dbReference>
<dbReference type="SUPFAM" id="SSF48065">
    <property type="entry name" value="DBL homology domain (DH-domain)"/>
    <property type="match status" value="1"/>
</dbReference>
<dbReference type="InterPro" id="IPR000306">
    <property type="entry name" value="Znf_FYVE"/>
</dbReference>
<dbReference type="SUPFAM" id="SSF57903">
    <property type="entry name" value="FYVE/PHD zinc finger"/>
    <property type="match status" value="1"/>
</dbReference>
<feature type="domain" description="DH" evidence="11">
    <location>
        <begin position="194"/>
        <end position="394"/>
    </location>
</feature>
<evidence type="ECO:0000256" key="1">
    <source>
        <dbReference type="ARBA" id="ARBA00004245"/>
    </source>
</evidence>
<feature type="compositionally biased region" description="Low complexity" evidence="9">
    <location>
        <begin position="156"/>
        <end position="170"/>
    </location>
</feature>
<keyword evidence="2" id="KW-0963">Cytoplasm</keyword>
<dbReference type="Gene3D" id="3.30.40.10">
    <property type="entry name" value="Zinc/RING finger domain, C3HC4 (zinc finger)"/>
    <property type="match status" value="1"/>
</dbReference>
<keyword evidence="7" id="KW-0206">Cytoskeleton</keyword>
<dbReference type="InterPro" id="IPR011011">
    <property type="entry name" value="Znf_FYVE_PHD"/>
</dbReference>
<dbReference type="EMBL" id="CAJVQB010006060">
    <property type="protein sequence ID" value="CAG8676342.1"/>
    <property type="molecule type" value="Genomic_DNA"/>
</dbReference>
<evidence type="ECO:0000313" key="14">
    <source>
        <dbReference type="Proteomes" id="UP000789901"/>
    </source>
</evidence>
<dbReference type="CDD" id="cd00160">
    <property type="entry name" value="RhoGEF"/>
    <property type="match status" value="1"/>
</dbReference>
<evidence type="ECO:0000256" key="6">
    <source>
        <dbReference type="ARBA" id="ARBA00022833"/>
    </source>
</evidence>
<proteinExistence type="predicted"/>
<dbReference type="PANTHER" id="PTHR12673">
    <property type="entry name" value="FACIOGENITAL DYSPLASIA PROTEIN"/>
    <property type="match status" value="1"/>
</dbReference>
<keyword evidence="3" id="KW-0344">Guanine-nucleotide releasing factor</keyword>
<dbReference type="PROSITE" id="PS50178">
    <property type="entry name" value="ZF_FYVE"/>
    <property type="match status" value="1"/>
</dbReference>
<dbReference type="SMART" id="SM00064">
    <property type="entry name" value="FYVE"/>
    <property type="match status" value="1"/>
</dbReference>
<feature type="region of interest" description="Disordered" evidence="9">
    <location>
        <begin position="136"/>
        <end position="170"/>
    </location>
</feature>
<dbReference type="Pfam" id="PF00621">
    <property type="entry name" value="RhoGEF"/>
    <property type="match status" value="1"/>
</dbReference>
<sequence length="723" mass="81594">MESHASIPAIPVNTVVKTRVPLTTSSNASFGQQKGVPLSPSTRLAILPDRRQSWVLDKPPLLEAESVYFQSNGILEKNMPTAKSRLSILIQKDGSHGRVSNDNSNAYFTVLLNTFLNDRDKNNASDNASVISVSSISSDVSNKSPQTNKSPLNNISETTETTSSHLSASTARTQFNNRASRASMKMSMNTLMQKRLMIALEIITTERHYVDSLLLVQRLFLNPLLESLSTSNPILTKKLIKDIFANILDLLSVNTELLKRLEERLSGPTDIPADDNNFWNPESDCLGDIFLNLAPFLKMYSIYVKNFNSALSVINTQLRDNPAFSTFLRDVIKTGKCKGLTLQAYLIMPVQRIPKYKLLLEGLLKKTTEIHPDYLNLKKAYQIIEHVATFVNETIRHHEMIISMLEIQKSLIGFDETLLIPGRTLIKRDVTVLAVDDNSSMKNAFQILSPQKSFIIYADNQNEKESWINFIRNTKDIYLSAKGSLNIDSPILTERKDSRKKRIVYNYHAPVWIPDSQADRCMNCSEEFTLFLRKHHCRACGKNFVIPGLSEREDKLARACDPCFFTMFPDAIRDEDLAPGIHIWNSSTGNLSLSPLLESSEQDNKEAFSNGDKKNRKHYERRPSIVLSSNTCLKCKKIGRDCLTKKSIDLSLLPKEFVSAILSNFPKHKGNSNKWFNITKCIRLCDFCCLGIDPNLITVKEEDGGYTAKFQFVPMTPKGSFKV</sequence>
<organism evidence="13 14">
    <name type="scientific">Gigaspora margarita</name>
    <dbReference type="NCBI Taxonomy" id="4874"/>
    <lineage>
        <taxon>Eukaryota</taxon>
        <taxon>Fungi</taxon>
        <taxon>Fungi incertae sedis</taxon>
        <taxon>Mucoromycota</taxon>
        <taxon>Glomeromycotina</taxon>
        <taxon>Glomeromycetes</taxon>
        <taxon>Diversisporales</taxon>
        <taxon>Gigasporaceae</taxon>
        <taxon>Gigaspora</taxon>
    </lineage>
</organism>
<evidence type="ECO:0000259" key="12">
    <source>
        <dbReference type="PROSITE" id="PS50178"/>
    </source>
</evidence>
<dbReference type="InterPro" id="IPR017455">
    <property type="entry name" value="Znf_FYVE-rel"/>
</dbReference>
<evidence type="ECO:0000256" key="2">
    <source>
        <dbReference type="ARBA" id="ARBA00022490"/>
    </source>
</evidence>
<dbReference type="PANTHER" id="PTHR12673:SF270">
    <property type="entry name" value="FYVE-TYPE DOMAIN-CONTAINING PROTEIN"/>
    <property type="match status" value="1"/>
</dbReference>
<evidence type="ECO:0000256" key="9">
    <source>
        <dbReference type="SAM" id="MobiDB-lite"/>
    </source>
</evidence>
<dbReference type="InterPro" id="IPR011993">
    <property type="entry name" value="PH-like_dom_sf"/>
</dbReference>
<keyword evidence="14" id="KW-1185">Reference proteome</keyword>
<comment type="subcellular location">
    <subcellularLocation>
        <location evidence="1">Cytoplasm</location>
        <location evidence="1">Cytoskeleton</location>
    </subcellularLocation>
</comment>
<dbReference type="SMART" id="SM00325">
    <property type="entry name" value="RhoGEF"/>
    <property type="match status" value="1"/>
</dbReference>
<dbReference type="PROSITE" id="PS50003">
    <property type="entry name" value="PH_DOMAIN"/>
    <property type="match status" value="1"/>
</dbReference>
<feature type="domain" description="PH" evidence="10">
    <location>
        <begin position="357"/>
        <end position="476"/>
    </location>
</feature>
<keyword evidence="5 8" id="KW-0863">Zinc-finger</keyword>
<reference evidence="13 14" key="1">
    <citation type="submission" date="2021-06" db="EMBL/GenBank/DDBJ databases">
        <authorList>
            <person name="Kallberg Y."/>
            <person name="Tangrot J."/>
            <person name="Rosling A."/>
        </authorList>
    </citation>
    <scope>NUCLEOTIDE SEQUENCE [LARGE SCALE GENOMIC DNA]</scope>
    <source>
        <strain evidence="13 14">120-4 pot B 10/14</strain>
    </source>
</reference>
<name>A0ABN7UUH5_GIGMA</name>
<dbReference type="PROSITE" id="PS50010">
    <property type="entry name" value="DH_2"/>
    <property type="match status" value="1"/>
</dbReference>
<evidence type="ECO:0000256" key="5">
    <source>
        <dbReference type="ARBA" id="ARBA00022771"/>
    </source>
</evidence>
<evidence type="ECO:0000313" key="13">
    <source>
        <dbReference type="EMBL" id="CAG8676342.1"/>
    </source>
</evidence>